<dbReference type="Proteomes" id="UP000645966">
    <property type="component" value="Unassembled WGS sequence"/>
</dbReference>
<evidence type="ECO:0000313" key="4">
    <source>
        <dbReference type="Proteomes" id="UP000645966"/>
    </source>
</evidence>
<feature type="region of interest" description="Disordered" evidence="1">
    <location>
        <begin position="353"/>
        <end position="395"/>
    </location>
</feature>
<organism evidence="3 4">
    <name type="scientific">Corynebacterium meridianum</name>
    <dbReference type="NCBI Taxonomy" id="2765363"/>
    <lineage>
        <taxon>Bacteria</taxon>
        <taxon>Bacillati</taxon>
        <taxon>Actinomycetota</taxon>
        <taxon>Actinomycetes</taxon>
        <taxon>Mycobacteriales</taxon>
        <taxon>Corynebacteriaceae</taxon>
        <taxon>Corynebacterium</taxon>
    </lineage>
</organism>
<keyword evidence="4" id="KW-1185">Reference proteome</keyword>
<comment type="caution">
    <text evidence="3">The sequence shown here is derived from an EMBL/GenBank/DDBJ whole genome shotgun (WGS) entry which is preliminary data.</text>
</comment>
<feature type="compositionally biased region" description="Low complexity" evidence="1">
    <location>
        <begin position="385"/>
        <end position="395"/>
    </location>
</feature>
<dbReference type="Pfam" id="PF13810">
    <property type="entry name" value="DUF4185"/>
    <property type="match status" value="1"/>
</dbReference>
<protein>
    <submittedName>
        <fullName evidence="3">DUF4185 domain-containing protein</fullName>
    </submittedName>
</protein>
<accession>A0A934I180</accession>
<reference evidence="3" key="1">
    <citation type="submission" date="2020-12" db="EMBL/GenBank/DDBJ databases">
        <title>Genome public.</title>
        <authorList>
            <person name="Sun Q."/>
        </authorList>
    </citation>
    <scope>NUCLEOTIDE SEQUENCE</scope>
    <source>
        <strain evidence="3">CCM 8863</strain>
    </source>
</reference>
<evidence type="ECO:0000313" key="3">
    <source>
        <dbReference type="EMBL" id="MBI8988196.1"/>
    </source>
</evidence>
<dbReference type="InterPro" id="IPR025442">
    <property type="entry name" value="DUF4185"/>
</dbReference>
<sequence>MIRGHTEALHLITGPGSPGRTDHAFGIAGTDLGVSMMDADGRLMLIFGDTMACDGSPGSWRSNTIVRTRDLDYSDGLEIEEALTRDGWSERGRAVEFIRSLKNPGREHTVIPTAAITVDGIHYVDYMSVRSWGAPGQWRTNYAGTVRSSDGVNWELISESLRTNERSSTLTRVRDLPRYKEGNEKLQMSAFLEHDGYVYRFSTPSGRDGSAILGRVPVADFPDEDAFTYFDGGDWFSPGDGGSDSAGRDLDAAVAVLDALVSELSVSWNEHLGKFLALYTTGDGLVLRTADEPTGPWTPERMVVDTGTVGDLYGGFILPGASGRDLYFVATTWSNYNVLLMRTDLDELFELTPTEPTVDGNRTSRTDPRPAAGPGYDPSDDDGLEVVGVVDYRDQ</sequence>
<proteinExistence type="predicted"/>
<evidence type="ECO:0000259" key="2">
    <source>
        <dbReference type="Pfam" id="PF13810"/>
    </source>
</evidence>
<dbReference type="EMBL" id="JAEIOS010000009">
    <property type="protein sequence ID" value="MBI8988196.1"/>
    <property type="molecule type" value="Genomic_DNA"/>
</dbReference>
<dbReference type="AlphaFoldDB" id="A0A934I180"/>
<feature type="domain" description="DUF4185" evidence="2">
    <location>
        <begin position="17"/>
        <end position="342"/>
    </location>
</feature>
<evidence type="ECO:0000256" key="1">
    <source>
        <dbReference type="SAM" id="MobiDB-lite"/>
    </source>
</evidence>
<name>A0A934I180_9CORY</name>
<gene>
    <name evidence="3" type="ORF">JDV75_00225</name>
</gene>